<organism evidence="2 3">
    <name type="scientific">Sinocyclocheilus anshuiensis</name>
    <dbReference type="NCBI Taxonomy" id="1608454"/>
    <lineage>
        <taxon>Eukaryota</taxon>
        <taxon>Metazoa</taxon>
        <taxon>Chordata</taxon>
        <taxon>Craniata</taxon>
        <taxon>Vertebrata</taxon>
        <taxon>Euteleostomi</taxon>
        <taxon>Actinopterygii</taxon>
        <taxon>Neopterygii</taxon>
        <taxon>Teleostei</taxon>
        <taxon>Ostariophysi</taxon>
        <taxon>Cypriniformes</taxon>
        <taxon>Cyprinidae</taxon>
        <taxon>Cyprininae</taxon>
        <taxon>Sinocyclocheilus</taxon>
    </lineage>
</organism>
<dbReference type="GO" id="GO:0005096">
    <property type="term" value="F:GTPase activator activity"/>
    <property type="evidence" value="ECO:0007669"/>
    <property type="project" value="TreeGrafter"/>
</dbReference>
<dbReference type="PROSITE" id="PS50238">
    <property type="entry name" value="RHOGAP"/>
    <property type="match status" value="1"/>
</dbReference>
<reference evidence="2" key="2">
    <citation type="submission" date="2025-09" db="UniProtKB">
        <authorList>
            <consortium name="Ensembl"/>
        </authorList>
    </citation>
    <scope>IDENTIFICATION</scope>
</reference>
<evidence type="ECO:0000313" key="2">
    <source>
        <dbReference type="Ensembl" id="ENSSANP00000038168.1"/>
    </source>
</evidence>
<dbReference type="PANTHER" id="PTHR23179:SF36">
    <property type="entry name" value="RHO-GAP DOMAIN-CONTAINING PROTEIN"/>
    <property type="match status" value="1"/>
</dbReference>
<protein>
    <submittedName>
        <fullName evidence="2">Rho GTPase activating protein 20b</fullName>
    </submittedName>
</protein>
<dbReference type="Pfam" id="PF00620">
    <property type="entry name" value="RhoGAP"/>
    <property type="match status" value="1"/>
</dbReference>
<feature type="domain" description="Rho-GAP" evidence="1">
    <location>
        <begin position="1"/>
        <end position="172"/>
    </location>
</feature>
<name>A0A671N5A7_9TELE</name>
<proteinExistence type="predicted"/>
<sequence>MKECGVVSLKLKGPETRGIFRRSANAKNCRILKERMNAGQSISLHEQSVFVSASLITFLRKLPGGVLCCDLYEDWMEVLQSEDQQDRLNRVRCLLAQLPEENVTLLCHLFGVLHRIHTHSEVNQMTATNLALCIAPNMLWRTSQISPDKEGQSVLQVKICVSFILHHIKACSFFNDFNCIYFPV</sequence>
<dbReference type="SUPFAM" id="SSF48350">
    <property type="entry name" value="GTPase activation domain, GAP"/>
    <property type="match status" value="1"/>
</dbReference>
<evidence type="ECO:0000259" key="1">
    <source>
        <dbReference type="PROSITE" id="PS50238"/>
    </source>
</evidence>
<dbReference type="PANTHER" id="PTHR23179">
    <property type="entry name" value="T-CELL ACTIVATION RHO GTPASE ACTIVATING PROTEIN-RELATED"/>
    <property type="match status" value="1"/>
</dbReference>
<dbReference type="Gene3D" id="1.10.555.10">
    <property type="entry name" value="Rho GTPase activation protein"/>
    <property type="match status" value="1"/>
</dbReference>
<dbReference type="GO" id="GO:0007165">
    <property type="term" value="P:signal transduction"/>
    <property type="evidence" value="ECO:0007669"/>
    <property type="project" value="InterPro"/>
</dbReference>
<dbReference type="SMART" id="SM00324">
    <property type="entry name" value="RhoGAP"/>
    <property type="match status" value="1"/>
</dbReference>
<dbReference type="InterPro" id="IPR008936">
    <property type="entry name" value="Rho_GTPase_activation_prot"/>
</dbReference>
<dbReference type="InterPro" id="IPR000198">
    <property type="entry name" value="RhoGAP_dom"/>
</dbReference>
<dbReference type="Ensembl" id="ENSSANT00000040616.1">
    <property type="protein sequence ID" value="ENSSANP00000038168.1"/>
    <property type="gene ID" value="ENSSANG00000019432.1"/>
</dbReference>
<evidence type="ECO:0000313" key="3">
    <source>
        <dbReference type="Proteomes" id="UP000472260"/>
    </source>
</evidence>
<keyword evidence="3" id="KW-1185">Reference proteome</keyword>
<dbReference type="Proteomes" id="UP000472260">
    <property type="component" value="Unassembled WGS sequence"/>
</dbReference>
<reference evidence="2" key="1">
    <citation type="submission" date="2025-08" db="UniProtKB">
        <authorList>
            <consortium name="Ensembl"/>
        </authorList>
    </citation>
    <scope>IDENTIFICATION</scope>
</reference>
<accession>A0A671N5A7</accession>
<dbReference type="AlphaFoldDB" id="A0A671N5A7"/>